<dbReference type="Gene3D" id="3.40.30.10">
    <property type="entry name" value="Glutaredoxin"/>
    <property type="match status" value="1"/>
</dbReference>
<comment type="similarity">
    <text evidence="1">Belongs to the thioredoxin family. DsbA subfamily.</text>
</comment>
<organism evidence="10 11">
    <name type="scientific">Haloarcula nitratireducens</name>
    <dbReference type="NCBI Taxonomy" id="2487749"/>
    <lineage>
        <taxon>Archaea</taxon>
        <taxon>Methanobacteriati</taxon>
        <taxon>Methanobacteriota</taxon>
        <taxon>Stenosarchaea group</taxon>
        <taxon>Halobacteria</taxon>
        <taxon>Halobacteriales</taxon>
        <taxon>Haloarculaceae</taxon>
        <taxon>Haloarcula</taxon>
    </lineage>
</organism>
<feature type="region of interest" description="Disordered" evidence="8">
    <location>
        <begin position="75"/>
        <end position="134"/>
    </location>
</feature>
<evidence type="ECO:0000256" key="1">
    <source>
        <dbReference type="ARBA" id="ARBA00005791"/>
    </source>
</evidence>
<comment type="similarity">
    <text evidence="2">Belongs to the glutaredoxin family.</text>
</comment>
<evidence type="ECO:0000256" key="5">
    <source>
        <dbReference type="ARBA" id="ARBA00023002"/>
    </source>
</evidence>
<keyword evidence="4" id="KW-0813">Transport</keyword>
<dbReference type="InterPro" id="IPR012336">
    <property type="entry name" value="Thioredoxin-like_fold"/>
</dbReference>
<dbReference type="SUPFAM" id="SSF52833">
    <property type="entry name" value="Thioredoxin-like"/>
    <property type="match status" value="1"/>
</dbReference>
<reference evidence="10 11" key="1">
    <citation type="submission" date="2021-06" db="EMBL/GenBank/DDBJ databases">
        <title>Halomicroarcula sp. a new haloarchaeum isolated from saline soil.</title>
        <authorList>
            <person name="Duran-Viseras A."/>
            <person name="Sanchez-Porro C."/>
            <person name="Ventosa A."/>
        </authorList>
    </citation>
    <scope>NUCLEOTIDE SEQUENCE [LARGE SCALE GENOMIC DNA]</scope>
    <source>
        <strain evidence="10 11">F27</strain>
    </source>
</reference>
<sequence>MPSGSSLTDGQSARALKYLADTALPCGGIPRFFRVRKRRRPTIREAGESRHVTRKTRRALLRGGVAAAIAGLAGCSTGDSQSTSTPQSGASTSTDAGTASQSTATAEATDQPTQTEESTPISSEPVSPSLHAASGTTGFDVDLAGNPIVGSPDATLDLYYWSDYLCPFCKKFEERTFPKLVRTHVAEGRVRVVLLQFPNIGENSMTASVMSRCVWRQVREDSPDTFWNWHSTVFDEQGFTQGDWSNRSNLLDLTESVEGVDASAVDSCMSENRDGIVSAIEAERQRGKRAGLDGTPSFVLYDPDSDTAADLQGAQPYSRFDSKIRSLTE</sequence>
<protein>
    <submittedName>
        <fullName evidence="10">Thioredoxin domain-containing protein</fullName>
    </submittedName>
</protein>
<feature type="domain" description="Thioredoxin-like fold" evidence="9">
    <location>
        <begin position="146"/>
        <end position="302"/>
    </location>
</feature>
<dbReference type="GO" id="GO:0016491">
    <property type="term" value="F:oxidoreductase activity"/>
    <property type="evidence" value="ECO:0007669"/>
    <property type="project" value="UniProtKB-KW"/>
</dbReference>
<accession>A0AAW4P7H7</accession>
<keyword evidence="7" id="KW-0676">Redox-active center</keyword>
<dbReference type="EMBL" id="RKLT01000001">
    <property type="protein sequence ID" value="MBX0293821.1"/>
    <property type="molecule type" value="Genomic_DNA"/>
</dbReference>
<keyword evidence="11" id="KW-1185">Reference proteome</keyword>
<dbReference type="Pfam" id="PF13462">
    <property type="entry name" value="Thioredoxin_4"/>
    <property type="match status" value="1"/>
</dbReference>
<evidence type="ECO:0000256" key="2">
    <source>
        <dbReference type="ARBA" id="ARBA00007787"/>
    </source>
</evidence>
<comment type="caution">
    <text evidence="10">The sequence shown here is derived from an EMBL/GenBank/DDBJ whole genome shotgun (WGS) entry which is preliminary data.</text>
</comment>
<evidence type="ECO:0000256" key="7">
    <source>
        <dbReference type="ARBA" id="ARBA00023284"/>
    </source>
</evidence>
<evidence type="ECO:0000313" key="10">
    <source>
        <dbReference type="EMBL" id="MBX0293821.1"/>
    </source>
</evidence>
<dbReference type="InterPro" id="IPR036249">
    <property type="entry name" value="Thioredoxin-like_sf"/>
</dbReference>
<keyword evidence="4" id="KW-0249">Electron transport</keyword>
<keyword evidence="6" id="KW-1015">Disulfide bond</keyword>
<evidence type="ECO:0000256" key="8">
    <source>
        <dbReference type="SAM" id="MobiDB-lite"/>
    </source>
</evidence>
<evidence type="ECO:0000256" key="4">
    <source>
        <dbReference type="ARBA" id="ARBA00022982"/>
    </source>
</evidence>
<dbReference type="AlphaFoldDB" id="A0AAW4P7H7"/>
<gene>
    <name evidence="10" type="ORF">EGH23_02855</name>
</gene>
<evidence type="ECO:0000256" key="6">
    <source>
        <dbReference type="ARBA" id="ARBA00023157"/>
    </source>
</evidence>
<dbReference type="PANTHER" id="PTHR13887:SF14">
    <property type="entry name" value="DISULFIDE BOND FORMATION PROTEIN D"/>
    <property type="match status" value="1"/>
</dbReference>
<name>A0AAW4P7H7_9EURY</name>
<proteinExistence type="inferred from homology"/>
<feature type="compositionally biased region" description="Polar residues" evidence="8">
    <location>
        <begin position="111"/>
        <end position="126"/>
    </location>
</feature>
<keyword evidence="3" id="KW-0732">Signal</keyword>
<feature type="compositionally biased region" description="Low complexity" evidence="8">
    <location>
        <begin position="87"/>
        <end position="110"/>
    </location>
</feature>
<evidence type="ECO:0000256" key="3">
    <source>
        <dbReference type="ARBA" id="ARBA00022729"/>
    </source>
</evidence>
<evidence type="ECO:0000259" key="9">
    <source>
        <dbReference type="Pfam" id="PF13462"/>
    </source>
</evidence>
<evidence type="ECO:0000313" key="11">
    <source>
        <dbReference type="Proteomes" id="UP001430455"/>
    </source>
</evidence>
<feature type="compositionally biased region" description="Polar residues" evidence="8">
    <location>
        <begin position="77"/>
        <end position="86"/>
    </location>
</feature>
<dbReference type="Proteomes" id="UP001430455">
    <property type="component" value="Unassembled WGS sequence"/>
</dbReference>
<dbReference type="PANTHER" id="PTHR13887">
    <property type="entry name" value="GLUTATHIONE S-TRANSFERASE KAPPA"/>
    <property type="match status" value="1"/>
</dbReference>
<keyword evidence="5" id="KW-0560">Oxidoreductase</keyword>